<dbReference type="RefSeq" id="WP_218193768.1">
    <property type="nucleotide sequence ID" value="NZ_CP054597.1"/>
</dbReference>
<protein>
    <submittedName>
        <fullName evidence="1">DUF2497 domain-containing protein</fullName>
    </submittedName>
</protein>
<evidence type="ECO:0000313" key="1">
    <source>
        <dbReference type="EMBL" id="UTO55708.1"/>
    </source>
</evidence>
<dbReference type="InterPro" id="IPR019632">
    <property type="entry name" value="DUF2497"/>
</dbReference>
<evidence type="ECO:0000313" key="2">
    <source>
        <dbReference type="EMBL" id="UTO56625.1"/>
    </source>
</evidence>
<dbReference type="Proteomes" id="UP001059985">
    <property type="component" value="Chromosome"/>
</dbReference>
<dbReference type="EMBL" id="CP089286">
    <property type="protein sequence ID" value="UTO55708.1"/>
    <property type="molecule type" value="Genomic_DNA"/>
</dbReference>
<evidence type="ECO:0000313" key="3">
    <source>
        <dbReference type="Proteomes" id="UP001059822"/>
    </source>
</evidence>
<sequence>MSKLNNFQSIKDIINGIKKVMANNETQPVQDTEIVYLENPENALELNKNKYNPYSILSDIDNTLRSIIEQTTHQYNITSNITTSTCDSSELKSMNLTENSSLIQENESTTQHVTNFSLISEENITATTEEVKKLINQIHKPQKTVNHSNITIEELVINIIKPELSLWLNKNLYKLVKSIIEKEISQLVNNSKSQ</sequence>
<evidence type="ECO:0000313" key="4">
    <source>
        <dbReference type="Proteomes" id="UP001059985"/>
    </source>
</evidence>
<gene>
    <name evidence="2" type="ORF">LUA81_01315</name>
    <name evidence="1" type="ORF">LUA82_01325</name>
</gene>
<organism evidence="1 3">
    <name type="scientific">Neoehrlichia mikurensis</name>
    <dbReference type="NCBI Taxonomy" id="89586"/>
    <lineage>
        <taxon>Bacteria</taxon>
        <taxon>Pseudomonadati</taxon>
        <taxon>Pseudomonadota</taxon>
        <taxon>Alphaproteobacteria</taxon>
        <taxon>Rickettsiales</taxon>
        <taxon>Anaplasmataceae</taxon>
        <taxon>Candidatus Neoehrlichia</taxon>
    </lineage>
</organism>
<name>A0A9Q9BZB5_9RICK</name>
<reference evidence="1" key="1">
    <citation type="journal article" date="2022" name="Microorganisms">
        <title>Assembly and Comparison of Ca. Neoehrlichia mikurensis Genomes.</title>
        <authorList>
            <person name="Azagi T."/>
            <person name="Dirks R.P."/>
            <person name="Yebra-Pimentel E.S."/>
            <person name="Schaap P.J."/>
            <person name="Koehorst J.J."/>
            <person name="Esser H.J."/>
            <person name="Sprong H."/>
        </authorList>
    </citation>
    <scope>NUCLEOTIDE SEQUENCE</scope>
    <source>
        <strain evidence="2">18-2804</strain>
        <strain evidence="1">18-2837</strain>
    </source>
</reference>
<dbReference type="EMBL" id="CP089285">
    <property type="protein sequence ID" value="UTO56625.1"/>
    <property type="molecule type" value="Genomic_DNA"/>
</dbReference>
<dbReference type="AlphaFoldDB" id="A0A9Q9BZB5"/>
<proteinExistence type="predicted"/>
<dbReference type="Pfam" id="PF10691">
    <property type="entry name" value="DUF2497"/>
    <property type="match status" value="1"/>
</dbReference>
<keyword evidence="4" id="KW-1185">Reference proteome</keyword>
<dbReference type="Proteomes" id="UP001059822">
    <property type="component" value="Chromosome"/>
</dbReference>
<accession>A0A9Q9BZB5</accession>